<evidence type="ECO:0000313" key="2">
    <source>
        <dbReference type="Proteomes" id="UP000034112"/>
    </source>
</evidence>
<protein>
    <recommendedName>
        <fullName evidence="3">Reverse transcriptase</fullName>
    </recommendedName>
</protein>
<accession>A0A0F9ZTJ9</accession>
<comment type="caution">
    <text evidence="1">The sequence shown here is derived from an EMBL/GenBank/DDBJ whole genome shotgun (WGS) entry which is preliminary data.</text>
</comment>
<proteinExistence type="predicted"/>
<evidence type="ECO:0008006" key="3">
    <source>
        <dbReference type="Google" id="ProtNLM"/>
    </source>
</evidence>
<dbReference type="AlphaFoldDB" id="A0A0F9ZTJ9"/>
<dbReference type="OrthoDB" id="4939572at2759"/>
<dbReference type="EMBL" id="JOKZ01001080">
    <property type="protein sequence ID" value="KKO96423.1"/>
    <property type="molecule type" value="Genomic_DNA"/>
</dbReference>
<gene>
    <name evidence="1" type="ORF">THAR02_11476</name>
</gene>
<reference evidence="2" key="1">
    <citation type="journal article" date="2015" name="Genome Announc.">
        <title>Draft whole-genome sequence of the biocontrol agent Trichoderma harzianum T6776.</title>
        <authorList>
            <person name="Baroncelli R."/>
            <person name="Piaggeschi G."/>
            <person name="Fiorini L."/>
            <person name="Bertolini E."/>
            <person name="Zapparata A."/>
            <person name="Pe M.E."/>
            <person name="Sarrocco S."/>
            <person name="Vannacci G."/>
        </authorList>
    </citation>
    <scope>NUCLEOTIDE SEQUENCE [LARGE SCALE GENOMIC DNA]</scope>
    <source>
        <strain evidence="2">T6776</strain>
    </source>
</reference>
<name>A0A0F9ZTJ9_TRIHA</name>
<dbReference type="Proteomes" id="UP000034112">
    <property type="component" value="Unassembled WGS sequence"/>
</dbReference>
<sequence>MHSFAWTLPSVDLTSPSETNLNKCAKALQDLFKQVIEAAGRTRHQNGYSVPWWSEKCKAAYKAYREATDGSPAQEEARKTLRDIIRRSKRSHWDEIIAEASATRNIWSVAKWRKAIDRFQPPPLIDGDKSILDPTERATFLRDKLLKRKTTEEDIPDLWEEDLPVNKNIYWDQTVSEPEAKKATTGSGNTAPGADGILVALL</sequence>
<dbReference type="OMA" id="RSHWDEI"/>
<organism evidence="1 2">
    <name type="scientific">Trichoderma harzianum</name>
    <name type="common">Hypocrea lixii</name>
    <dbReference type="NCBI Taxonomy" id="5544"/>
    <lineage>
        <taxon>Eukaryota</taxon>
        <taxon>Fungi</taxon>
        <taxon>Dikarya</taxon>
        <taxon>Ascomycota</taxon>
        <taxon>Pezizomycotina</taxon>
        <taxon>Sordariomycetes</taxon>
        <taxon>Hypocreomycetidae</taxon>
        <taxon>Hypocreales</taxon>
        <taxon>Hypocreaceae</taxon>
        <taxon>Trichoderma</taxon>
    </lineage>
</organism>
<evidence type="ECO:0000313" key="1">
    <source>
        <dbReference type="EMBL" id="KKO96423.1"/>
    </source>
</evidence>